<dbReference type="GO" id="GO:0003884">
    <property type="term" value="F:D-amino-acid oxidase activity"/>
    <property type="evidence" value="ECO:0007669"/>
    <property type="project" value="UniProtKB-EC"/>
</dbReference>
<evidence type="ECO:0000256" key="6">
    <source>
        <dbReference type="ARBA" id="ARBA00022490"/>
    </source>
</evidence>
<keyword evidence="12" id="KW-0560">Oxidoreductase</keyword>
<dbReference type="GO" id="GO:0005829">
    <property type="term" value="C:cytosol"/>
    <property type="evidence" value="ECO:0007669"/>
    <property type="project" value="UniProtKB-SubCell"/>
</dbReference>
<gene>
    <name evidence="32" type="primary">DAO</name>
</gene>
<evidence type="ECO:0000259" key="31">
    <source>
        <dbReference type="Pfam" id="PF01266"/>
    </source>
</evidence>
<evidence type="ECO:0000256" key="24">
    <source>
        <dbReference type="ARBA" id="ARBA00048643"/>
    </source>
</evidence>
<evidence type="ECO:0000256" key="14">
    <source>
        <dbReference type="ARBA" id="ARBA00023140"/>
    </source>
</evidence>
<evidence type="ECO:0000256" key="9">
    <source>
        <dbReference type="ARBA" id="ARBA00022630"/>
    </source>
</evidence>
<dbReference type="GeneTree" id="ENSGT00390000018635"/>
<evidence type="ECO:0000256" key="5">
    <source>
        <dbReference type="ARBA" id="ARBA00006730"/>
    </source>
</evidence>
<comment type="catalytic activity">
    <reaction evidence="24">
        <text>D-serine + O2 + H2O = 3-hydroxypyruvate + H2O2 + NH4(+)</text>
        <dbReference type="Rhea" id="RHEA:70951"/>
        <dbReference type="ChEBI" id="CHEBI:15377"/>
        <dbReference type="ChEBI" id="CHEBI:15379"/>
        <dbReference type="ChEBI" id="CHEBI:16240"/>
        <dbReference type="ChEBI" id="CHEBI:17180"/>
        <dbReference type="ChEBI" id="CHEBI:28938"/>
        <dbReference type="ChEBI" id="CHEBI:35247"/>
    </reaction>
    <physiologicalReaction direction="left-to-right" evidence="24">
        <dbReference type="Rhea" id="RHEA:70952"/>
    </physiologicalReaction>
</comment>
<comment type="catalytic activity">
    <reaction evidence="19">
        <text>D-proline + O2 = 1-pyrroline-2-carboxylate + H2O2</text>
        <dbReference type="Rhea" id="RHEA:78259"/>
        <dbReference type="ChEBI" id="CHEBI:15379"/>
        <dbReference type="ChEBI" id="CHEBI:16240"/>
        <dbReference type="ChEBI" id="CHEBI:39785"/>
        <dbReference type="ChEBI" id="CHEBI:57726"/>
    </reaction>
    <physiologicalReaction direction="left-to-right" evidence="19">
        <dbReference type="Rhea" id="RHEA:78260"/>
    </physiologicalReaction>
</comment>
<evidence type="ECO:0000256" key="22">
    <source>
        <dbReference type="ARBA" id="ARBA00048252"/>
    </source>
</evidence>
<evidence type="ECO:0000256" key="20">
    <source>
        <dbReference type="ARBA" id="ARBA00047579"/>
    </source>
</evidence>
<comment type="catalytic activity">
    <reaction evidence="29">
        <text>D-leucine + O2 + H2O = 4-methyl-2-oxopentanoate + H2O2 + NH4(+)</text>
        <dbReference type="Rhea" id="RHEA:78211"/>
        <dbReference type="ChEBI" id="CHEBI:15377"/>
        <dbReference type="ChEBI" id="CHEBI:15379"/>
        <dbReference type="ChEBI" id="CHEBI:16240"/>
        <dbReference type="ChEBI" id="CHEBI:17865"/>
        <dbReference type="ChEBI" id="CHEBI:28938"/>
        <dbReference type="ChEBI" id="CHEBI:143079"/>
    </reaction>
    <physiologicalReaction direction="left-to-right" evidence="29">
        <dbReference type="Rhea" id="RHEA:78212"/>
    </physiologicalReaction>
</comment>
<keyword evidence="10" id="KW-0702">S-nitrosylation</keyword>
<feature type="binding site" evidence="30">
    <location>
        <position position="158"/>
    </location>
    <ligand>
        <name>FAD</name>
        <dbReference type="ChEBI" id="CHEBI:57692"/>
    </ligand>
</feature>
<keyword evidence="15" id="KW-0966">Cell projection</keyword>
<evidence type="ECO:0000256" key="19">
    <source>
        <dbReference type="ARBA" id="ARBA00044716"/>
    </source>
</evidence>
<keyword evidence="9" id="KW-0285">Flavoprotein</keyword>
<comment type="similarity">
    <text evidence="5">Belongs to the DAMOX/DASOX family.</text>
</comment>
<feature type="binding site" evidence="30">
    <location>
        <position position="176"/>
    </location>
    <ligand>
        <name>FAD</name>
        <dbReference type="ChEBI" id="CHEBI:57692"/>
    </ligand>
</feature>
<feature type="binding site" evidence="30">
    <location>
        <position position="211"/>
    </location>
    <ligand>
        <name>D-dopa</name>
        <dbReference type="ChEBI" id="CHEBI:149689"/>
    </ligand>
</feature>
<evidence type="ECO:0000256" key="1">
    <source>
        <dbReference type="ARBA" id="ARBA00001974"/>
    </source>
</evidence>
<evidence type="ECO:0000256" key="29">
    <source>
        <dbReference type="ARBA" id="ARBA00049287"/>
    </source>
</evidence>
<evidence type="ECO:0000256" key="13">
    <source>
        <dbReference type="ARBA" id="ARBA00023018"/>
    </source>
</evidence>
<evidence type="ECO:0000256" key="10">
    <source>
        <dbReference type="ARBA" id="ARBA00022799"/>
    </source>
</evidence>
<evidence type="ECO:0000313" key="32">
    <source>
        <dbReference type="Ensembl" id="ENSSMAP00000052034.1"/>
    </source>
</evidence>
<name>A0A8D3CXM6_SCOMX</name>
<comment type="catalytic activity">
    <reaction evidence="27">
        <text>D-cysteine + O2 + H2O = 2-oxo-3-sulfanylpropanoate + H2O2 + NH4(+)</text>
        <dbReference type="Rhea" id="RHEA:78791"/>
        <dbReference type="ChEBI" id="CHEBI:15377"/>
        <dbReference type="ChEBI" id="CHEBI:15379"/>
        <dbReference type="ChEBI" id="CHEBI:16240"/>
        <dbReference type="ChEBI" id="CHEBI:28938"/>
        <dbReference type="ChEBI" id="CHEBI:35236"/>
        <dbReference type="ChEBI" id="CHEBI:57678"/>
    </reaction>
    <physiologicalReaction direction="left-to-right" evidence="27">
        <dbReference type="Rhea" id="RHEA:78792"/>
    </physiologicalReaction>
</comment>
<feature type="binding site" evidence="30">
    <location>
        <position position="222"/>
    </location>
    <ligand>
        <name>D-dopa</name>
        <dbReference type="ChEBI" id="CHEBI:149689"/>
    </ligand>
</feature>
<dbReference type="GO" id="GO:0036088">
    <property type="term" value="P:D-serine catabolic process"/>
    <property type="evidence" value="ECO:0007669"/>
    <property type="project" value="TreeGrafter"/>
</dbReference>
<keyword evidence="13" id="KW-0770">Synapse</keyword>
<comment type="cofactor">
    <cofactor evidence="1 30">
        <name>FAD</name>
        <dbReference type="ChEBI" id="CHEBI:57692"/>
    </cofactor>
</comment>
<evidence type="ECO:0000256" key="7">
    <source>
        <dbReference type="ARBA" id="ARBA00022525"/>
    </source>
</evidence>
<dbReference type="GO" id="GO:0048786">
    <property type="term" value="C:presynaptic active zone"/>
    <property type="evidence" value="ECO:0007669"/>
    <property type="project" value="UniProtKB-SubCell"/>
</dbReference>
<dbReference type="GO" id="GO:0005576">
    <property type="term" value="C:extracellular region"/>
    <property type="evidence" value="ECO:0007669"/>
    <property type="project" value="UniProtKB-SubCell"/>
</dbReference>
<dbReference type="GO" id="GO:0005782">
    <property type="term" value="C:peroxisomal matrix"/>
    <property type="evidence" value="ECO:0007669"/>
    <property type="project" value="UniProtKB-SubCell"/>
</dbReference>
<dbReference type="Ensembl" id="ENSSMAT00000043426.1">
    <property type="protein sequence ID" value="ENSSMAP00000052034.1"/>
    <property type="gene ID" value="ENSSMAG00000014469.2"/>
</dbReference>
<dbReference type="GO" id="GO:0006562">
    <property type="term" value="P:L-proline catabolic process"/>
    <property type="evidence" value="ECO:0007669"/>
    <property type="project" value="TreeGrafter"/>
</dbReference>
<feature type="binding site" evidence="30">
    <location>
        <position position="53"/>
    </location>
    <ligand>
        <name>D-dopa</name>
        <dbReference type="ChEBI" id="CHEBI:149689"/>
    </ligand>
</feature>
<evidence type="ECO:0000256" key="23">
    <source>
        <dbReference type="ARBA" id="ARBA00048401"/>
    </source>
</evidence>
<protein>
    <recommendedName>
        <fullName evidence="18">D-amino-acid oxidase</fullName>
        <ecNumber evidence="17">1.4.3.3</ecNumber>
    </recommendedName>
</protein>
<keyword evidence="8" id="KW-0597">Phosphoprotein</keyword>
<evidence type="ECO:0000256" key="28">
    <source>
        <dbReference type="ARBA" id="ARBA00049182"/>
    </source>
</evidence>
<evidence type="ECO:0000256" key="12">
    <source>
        <dbReference type="ARBA" id="ARBA00023002"/>
    </source>
</evidence>
<evidence type="ECO:0000256" key="15">
    <source>
        <dbReference type="ARBA" id="ARBA00023273"/>
    </source>
</evidence>
<dbReference type="InterPro" id="IPR006076">
    <property type="entry name" value="FAD-dep_OxRdtase"/>
</dbReference>
<dbReference type="GO" id="GO:0071949">
    <property type="term" value="F:FAD binding"/>
    <property type="evidence" value="ECO:0007669"/>
    <property type="project" value="InterPro"/>
</dbReference>
<dbReference type="EC" id="1.4.3.3" evidence="17"/>
<evidence type="ECO:0000256" key="27">
    <source>
        <dbReference type="ARBA" id="ARBA00049123"/>
    </source>
</evidence>
<comment type="catalytic activity">
    <reaction evidence="23">
        <text>D-methionine + O2 + H2O = 4-methylsulfanyl-2-oxobutanoate + H2O2 + NH4(+)</text>
        <dbReference type="Rhea" id="RHEA:78207"/>
        <dbReference type="ChEBI" id="CHEBI:15377"/>
        <dbReference type="ChEBI" id="CHEBI:15379"/>
        <dbReference type="ChEBI" id="CHEBI:16240"/>
        <dbReference type="ChEBI" id="CHEBI:16723"/>
        <dbReference type="ChEBI" id="CHEBI:28938"/>
        <dbReference type="ChEBI" id="CHEBI:57932"/>
    </reaction>
    <physiologicalReaction direction="left-to-right" evidence="23">
        <dbReference type="Rhea" id="RHEA:78208"/>
    </physiologicalReaction>
</comment>
<evidence type="ECO:0000256" key="11">
    <source>
        <dbReference type="ARBA" id="ARBA00022827"/>
    </source>
</evidence>
<dbReference type="PANTHER" id="PTHR11530:SF15">
    <property type="entry name" value="D-AMINO-ACID OXIDASE"/>
    <property type="match status" value="1"/>
</dbReference>
<dbReference type="InterPro" id="IPR006181">
    <property type="entry name" value="D-amino_acid_oxidase_CS"/>
</dbReference>
<evidence type="ECO:0000256" key="26">
    <source>
        <dbReference type="ARBA" id="ARBA00048747"/>
    </source>
</evidence>
<dbReference type="SUPFAM" id="SSF54373">
    <property type="entry name" value="FAD-linked reductases, C-terminal domain"/>
    <property type="match status" value="1"/>
</dbReference>
<evidence type="ECO:0000256" key="17">
    <source>
        <dbReference type="ARBA" id="ARBA00039101"/>
    </source>
</evidence>
<dbReference type="PROSITE" id="PS00677">
    <property type="entry name" value="DAO"/>
    <property type="match status" value="1"/>
</dbReference>
<evidence type="ECO:0000256" key="3">
    <source>
        <dbReference type="ARBA" id="ARBA00004514"/>
    </source>
</evidence>
<evidence type="ECO:0000256" key="2">
    <source>
        <dbReference type="ARBA" id="ARBA00004253"/>
    </source>
</evidence>
<evidence type="ECO:0000256" key="18">
    <source>
        <dbReference type="ARBA" id="ARBA00039751"/>
    </source>
</evidence>
<comment type="catalytic activity">
    <reaction evidence="25">
        <text>D-alanine + O2 + H2O = pyruvate + H2O2 + NH4(+)</text>
        <dbReference type="Rhea" id="RHEA:22688"/>
        <dbReference type="ChEBI" id="CHEBI:15361"/>
        <dbReference type="ChEBI" id="CHEBI:15377"/>
        <dbReference type="ChEBI" id="CHEBI:15379"/>
        <dbReference type="ChEBI" id="CHEBI:16240"/>
        <dbReference type="ChEBI" id="CHEBI:28938"/>
        <dbReference type="ChEBI" id="CHEBI:57416"/>
    </reaction>
    <physiologicalReaction direction="left-to-right" evidence="25">
        <dbReference type="Rhea" id="RHEA:22689"/>
    </physiologicalReaction>
</comment>
<dbReference type="FunFam" id="3.30.9.10:FF:000004">
    <property type="entry name" value="D-amino-acid oxidase"/>
    <property type="match status" value="1"/>
</dbReference>
<feature type="binding site" evidence="30">
    <location>
        <position position="277"/>
    </location>
    <ligand>
        <name>D-dopa</name>
        <dbReference type="ChEBI" id="CHEBI:149689"/>
    </ligand>
</feature>
<feature type="binding site" evidence="30">
    <location>
        <begin position="306"/>
        <end position="311"/>
    </location>
    <ligand>
        <name>FAD</name>
        <dbReference type="ChEBI" id="CHEBI:57692"/>
    </ligand>
</feature>
<reference evidence="32" key="1">
    <citation type="submission" date="2023-05" db="EMBL/GenBank/DDBJ databases">
        <title>High-quality long-read genome of Scophthalmus maximus.</title>
        <authorList>
            <person name="Lien S."/>
            <person name="Martinez P."/>
        </authorList>
    </citation>
    <scope>NUCLEOTIDE SEQUENCE [LARGE SCALE GENOMIC DNA]</scope>
</reference>
<evidence type="ECO:0000256" key="25">
    <source>
        <dbReference type="ARBA" id="ARBA00048711"/>
    </source>
</evidence>
<reference evidence="32" key="2">
    <citation type="submission" date="2025-08" db="UniProtKB">
        <authorList>
            <consortium name="Ensembl"/>
        </authorList>
    </citation>
    <scope>IDENTIFICATION</scope>
</reference>
<evidence type="ECO:0000256" key="4">
    <source>
        <dbReference type="ARBA" id="ARBA00004613"/>
    </source>
</evidence>
<comment type="catalytic activity">
    <reaction evidence="20">
        <text>D-tryptophan + O2 + H2O = indole-3-pyruvate + H2O2 + NH4(+)</text>
        <dbReference type="Rhea" id="RHEA:78247"/>
        <dbReference type="ChEBI" id="CHEBI:15377"/>
        <dbReference type="ChEBI" id="CHEBI:15379"/>
        <dbReference type="ChEBI" id="CHEBI:16240"/>
        <dbReference type="ChEBI" id="CHEBI:17640"/>
        <dbReference type="ChEBI" id="CHEBI:28938"/>
        <dbReference type="ChEBI" id="CHEBI:57719"/>
    </reaction>
    <physiologicalReaction direction="left-to-right" evidence="20">
        <dbReference type="Rhea" id="RHEA:78248"/>
    </physiologicalReaction>
</comment>
<feature type="binding site" evidence="30">
    <location>
        <position position="307"/>
    </location>
    <ligand>
        <name>D-dopa</name>
        <dbReference type="ChEBI" id="CHEBI:149689"/>
    </ligand>
</feature>
<evidence type="ECO:0000256" key="21">
    <source>
        <dbReference type="ARBA" id="ARBA00048079"/>
    </source>
</evidence>
<dbReference type="Proteomes" id="UP000694558">
    <property type="component" value="Chromosome 9"/>
</dbReference>
<comment type="subcellular location">
    <subcellularLocation>
        <location evidence="3">Cytoplasm</location>
        <location evidence="3">Cytosol</location>
    </subcellularLocation>
    <subcellularLocation>
        <location evidence="2">Peroxisome matrix</location>
    </subcellularLocation>
    <subcellularLocation>
        <location evidence="16">Presynaptic active zone</location>
    </subcellularLocation>
    <subcellularLocation>
        <location evidence="4">Secreted</location>
    </subcellularLocation>
</comment>
<comment type="catalytic activity">
    <reaction evidence="22">
        <text>D-phenylalanine + O2 + H2O = 3-phenylpyruvate + H2O2 + NH4(+)</text>
        <dbReference type="Rhea" id="RHEA:70963"/>
        <dbReference type="ChEBI" id="CHEBI:15377"/>
        <dbReference type="ChEBI" id="CHEBI:15379"/>
        <dbReference type="ChEBI" id="CHEBI:16240"/>
        <dbReference type="ChEBI" id="CHEBI:18005"/>
        <dbReference type="ChEBI" id="CHEBI:28938"/>
        <dbReference type="ChEBI" id="CHEBI:57981"/>
    </reaction>
    <physiologicalReaction direction="left-to-right" evidence="22">
        <dbReference type="Rhea" id="RHEA:70964"/>
    </physiologicalReaction>
</comment>
<feature type="domain" description="FAD dependent oxidoreductase" evidence="31">
    <location>
        <begin position="2"/>
        <end position="99"/>
    </location>
</feature>
<dbReference type="AlphaFoldDB" id="A0A8D3CXM6"/>
<dbReference type="PANTHER" id="PTHR11530">
    <property type="entry name" value="D-AMINO ACID OXIDASE"/>
    <property type="match status" value="1"/>
</dbReference>
<feature type="binding site" evidence="30">
    <location>
        <begin position="37"/>
        <end position="38"/>
    </location>
    <ligand>
        <name>FAD</name>
        <dbReference type="ChEBI" id="CHEBI:57692"/>
    </ligand>
</feature>
<evidence type="ECO:0000256" key="30">
    <source>
        <dbReference type="PIRSR" id="PIRSR000189-1"/>
    </source>
</evidence>
<comment type="catalytic activity">
    <reaction evidence="28">
        <text>D-valine + O2 + H2O = 3-methyl-2-oxobutanoate + H2O2 + NH4(+)</text>
        <dbReference type="Rhea" id="RHEA:78203"/>
        <dbReference type="ChEBI" id="CHEBI:11851"/>
        <dbReference type="ChEBI" id="CHEBI:15377"/>
        <dbReference type="ChEBI" id="CHEBI:15379"/>
        <dbReference type="ChEBI" id="CHEBI:16240"/>
        <dbReference type="ChEBI" id="CHEBI:28938"/>
        <dbReference type="ChEBI" id="CHEBI:74338"/>
    </reaction>
    <physiologicalReaction direction="left-to-right" evidence="28">
        <dbReference type="Rhea" id="RHEA:78204"/>
    </physiologicalReaction>
</comment>
<keyword evidence="6" id="KW-0963">Cytoplasm</keyword>
<feature type="binding site" evidence="30">
    <location>
        <begin position="44"/>
        <end position="45"/>
    </location>
    <ligand>
        <name>FAD</name>
        <dbReference type="ChEBI" id="CHEBI:57692"/>
    </ligand>
</feature>
<dbReference type="Gene3D" id="3.40.50.720">
    <property type="entry name" value="NAD(P)-binding Rossmann-like Domain"/>
    <property type="match status" value="1"/>
</dbReference>
<dbReference type="InterPro" id="IPR023209">
    <property type="entry name" value="DAO"/>
</dbReference>
<feature type="domain" description="FAD dependent oxidoreductase" evidence="31">
    <location>
        <begin position="168"/>
        <end position="322"/>
    </location>
</feature>
<evidence type="ECO:0000256" key="8">
    <source>
        <dbReference type="ARBA" id="ARBA00022553"/>
    </source>
</evidence>
<sequence>MRVAVIGAGVIGLSTAQSIYEQYHSLVTPLTIEVYADRFTPLTTSDGAAGFWQPYLYDKGNVQETKWNKETFDYLLSCLSSPESVNMGIFLQSGYNLFNEPAPDPSFKDIVLGFRRLTERELQMFPGYNYGWFNTALMVEVPKAPKMLSLAVLSLFMVHACFKLAEAGADIIINCTGMGSGELQPDPDLKPGRGQIVKVEAPWLKHWILTHDLSAGVYNSPYIIPGSRLVTVGGIFQLGNWSEQNNSTDHKKIWEEACQLEPSLKHARIVEDWAGLRPVRSKVRLEREVIQAGATSIQVIHNYGHGGFGLTIHRGCAQEAARIFGQIVEQKRKGLKARL</sequence>
<dbReference type="GO" id="GO:0055130">
    <property type="term" value="P:D-alanine catabolic process"/>
    <property type="evidence" value="ECO:0007669"/>
    <property type="project" value="TreeGrafter"/>
</dbReference>
<comment type="catalytic activity">
    <reaction evidence="26">
        <text>D-lysine + O2 + H2O = 6-amino-2-oxohexanoate + H2O2 + NH4(+)</text>
        <dbReference type="Rhea" id="RHEA:37583"/>
        <dbReference type="ChEBI" id="CHEBI:15377"/>
        <dbReference type="ChEBI" id="CHEBI:15379"/>
        <dbReference type="ChEBI" id="CHEBI:16240"/>
        <dbReference type="ChEBI" id="CHEBI:28938"/>
        <dbReference type="ChEBI" id="CHEBI:32557"/>
        <dbReference type="ChEBI" id="CHEBI:58183"/>
        <dbReference type="EC" id="1.4.3.3"/>
    </reaction>
    <physiologicalReaction direction="left-to-right" evidence="26">
        <dbReference type="Rhea" id="RHEA:37584"/>
    </physiologicalReaction>
</comment>
<organism evidence="32 33">
    <name type="scientific">Scophthalmus maximus</name>
    <name type="common">Turbot</name>
    <name type="synonym">Psetta maxima</name>
    <dbReference type="NCBI Taxonomy" id="52904"/>
    <lineage>
        <taxon>Eukaryota</taxon>
        <taxon>Metazoa</taxon>
        <taxon>Chordata</taxon>
        <taxon>Craniata</taxon>
        <taxon>Vertebrata</taxon>
        <taxon>Euteleostomi</taxon>
        <taxon>Actinopterygii</taxon>
        <taxon>Neopterygii</taxon>
        <taxon>Teleostei</taxon>
        <taxon>Neoteleostei</taxon>
        <taxon>Acanthomorphata</taxon>
        <taxon>Carangaria</taxon>
        <taxon>Pleuronectiformes</taxon>
        <taxon>Pleuronectoidei</taxon>
        <taxon>Scophthalmidae</taxon>
        <taxon>Scophthalmus</taxon>
    </lineage>
</organism>
<dbReference type="PIRSF" id="PIRSF000189">
    <property type="entry name" value="D-aa_oxidase"/>
    <property type="match status" value="1"/>
</dbReference>
<dbReference type="Gene3D" id="3.30.9.10">
    <property type="entry name" value="D-Amino Acid Oxidase, subunit A, domain 2"/>
    <property type="match status" value="1"/>
</dbReference>
<keyword evidence="11 30" id="KW-0274">FAD</keyword>
<proteinExistence type="inferred from homology"/>
<dbReference type="SUPFAM" id="SSF51971">
    <property type="entry name" value="Nucleotide-binding domain"/>
    <property type="match status" value="1"/>
</dbReference>
<keyword evidence="14" id="KW-0576">Peroxisome</keyword>
<comment type="catalytic activity">
    <reaction evidence="21">
        <text>D-dopa + O2 + H2O = 3-(3,4-dihydroxyphenyl)pyruvate + H2O2 + NH4(+)</text>
        <dbReference type="Rhea" id="RHEA:70971"/>
        <dbReference type="ChEBI" id="CHEBI:15377"/>
        <dbReference type="ChEBI" id="CHEBI:15379"/>
        <dbReference type="ChEBI" id="CHEBI:16240"/>
        <dbReference type="ChEBI" id="CHEBI:28938"/>
        <dbReference type="ChEBI" id="CHEBI:29055"/>
        <dbReference type="ChEBI" id="CHEBI:149689"/>
    </reaction>
    <physiologicalReaction direction="left-to-right" evidence="21">
        <dbReference type="Rhea" id="RHEA:70972"/>
    </physiologicalReaction>
</comment>
<evidence type="ECO:0000313" key="33">
    <source>
        <dbReference type="Proteomes" id="UP000694558"/>
    </source>
</evidence>
<accession>A0A8D3CXM6</accession>
<keyword evidence="7" id="KW-0964">Secreted</keyword>
<evidence type="ECO:0000256" key="16">
    <source>
        <dbReference type="ARBA" id="ARBA00034101"/>
    </source>
</evidence>
<dbReference type="Pfam" id="PF01266">
    <property type="entry name" value="DAO"/>
    <property type="match status" value="2"/>
</dbReference>